<evidence type="ECO:0000256" key="8">
    <source>
        <dbReference type="SAM" id="Phobius"/>
    </source>
</evidence>
<dbReference type="Pfam" id="PF00447">
    <property type="entry name" value="HSF_DNA-bind"/>
    <property type="match status" value="1"/>
</dbReference>
<dbReference type="OrthoDB" id="60033at2759"/>
<reference evidence="10 11" key="1">
    <citation type="submission" date="2016-07" db="EMBL/GenBank/DDBJ databases">
        <title>Pervasive Adenine N6-methylation of Active Genes in Fungi.</title>
        <authorList>
            <consortium name="DOE Joint Genome Institute"/>
            <person name="Mondo S.J."/>
            <person name="Dannebaum R.O."/>
            <person name="Kuo R.C."/>
            <person name="Labutti K."/>
            <person name="Haridas S."/>
            <person name="Kuo A."/>
            <person name="Salamov A."/>
            <person name="Ahrendt S.R."/>
            <person name="Lipzen A."/>
            <person name="Sullivan W."/>
            <person name="Andreopoulos W.B."/>
            <person name="Clum A."/>
            <person name="Lindquist E."/>
            <person name="Daum C."/>
            <person name="Ramamoorthy G.K."/>
            <person name="Gryganskyi A."/>
            <person name="Culley D."/>
            <person name="Magnuson J.K."/>
            <person name="James T.Y."/>
            <person name="O'Malley M.A."/>
            <person name="Stajich J.E."/>
            <person name="Spatafora J.W."/>
            <person name="Visel A."/>
            <person name="Grigoriev I.V."/>
        </authorList>
    </citation>
    <scope>NUCLEOTIDE SEQUENCE [LARGE SCALE GENOMIC DNA]</scope>
    <source>
        <strain evidence="10 11">CBS 931.73</strain>
    </source>
</reference>
<dbReference type="STRING" id="1314790.A0A1Y1Y619"/>
<sequence>MDDNSLSDSTQDISLFVLKLYRILESDKYTRFIRWSASGDSFIIQDSTLFATVVLPIFFKTSIFTSFVRQLNKYDFRRISDARRGKASTNHSASAFSHINFRQNRIDLLHLITRQPAKLAVPDSVVVPRNPGNLTSYSESCVEDCSSDNSSVNECTEEIPLQRNLSFPHETRGMGNLNGDSPAESGEKCSQCQKLLSERALLEQLAQQLQNNILAKVGNPTTTLKPNMRTGSMAPSLTKFQKSEILNPCPVNPSSYGNFMWPFDGSLQTTPHSYAPLLDRPTNLQCPSQPNPLLSPWLSSGPTIQGGCEFHFQSQAPVEENLPVSLYNWYTQDSFES</sequence>
<evidence type="ECO:0000259" key="9">
    <source>
        <dbReference type="SMART" id="SM00415"/>
    </source>
</evidence>
<dbReference type="PANTHER" id="PTHR10015">
    <property type="entry name" value="HEAT SHOCK TRANSCRIPTION FACTOR"/>
    <property type="match status" value="1"/>
</dbReference>
<evidence type="ECO:0000256" key="1">
    <source>
        <dbReference type="ARBA" id="ARBA00004123"/>
    </source>
</evidence>
<dbReference type="GO" id="GO:0043565">
    <property type="term" value="F:sequence-specific DNA binding"/>
    <property type="evidence" value="ECO:0007669"/>
    <property type="project" value="InterPro"/>
</dbReference>
<dbReference type="GO" id="GO:0003700">
    <property type="term" value="F:DNA-binding transcription factor activity"/>
    <property type="evidence" value="ECO:0007669"/>
    <property type="project" value="InterPro"/>
</dbReference>
<dbReference type="PRINTS" id="PR00056">
    <property type="entry name" value="HSFDOMAIN"/>
</dbReference>
<keyword evidence="8" id="KW-0472">Membrane</keyword>
<dbReference type="Proteomes" id="UP000193498">
    <property type="component" value="Unassembled WGS sequence"/>
</dbReference>
<dbReference type="InterPro" id="IPR000232">
    <property type="entry name" value="HSF_DNA-bd"/>
</dbReference>
<proteinExistence type="inferred from homology"/>
<organism evidence="10 11">
    <name type="scientific">Basidiobolus meristosporus CBS 931.73</name>
    <dbReference type="NCBI Taxonomy" id="1314790"/>
    <lineage>
        <taxon>Eukaryota</taxon>
        <taxon>Fungi</taxon>
        <taxon>Fungi incertae sedis</taxon>
        <taxon>Zoopagomycota</taxon>
        <taxon>Entomophthoromycotina</taxon>
        <taxon>Basidiobolomycetes</taxon>
        <taxon>Basidiobolales</taxon>
        <taxon>Basidiobolaceae</taxon>
        <taxon>Basidiobolus</taxon>
    </lineage>
</organism>
<dbReference type="GO" id="GO:0005634">
    <property type="term" value="C:nucleus"/>
    <property type="evidence" value="ECO:0007669"/>
    <property type="project" value="UniProtKB-SubCell"/>
</dbReference>
<keyword evidence="8" id="KW-1133">Transmembrane helix</keyword>
<dbReference type="EMBL" id="MCFE01000237">
    <property type="protein sequence ID" value="ORX93409.1"/>
    <property type="molecule type" value="Genomic_DNA"/>
</dbReference>
<evidence type="ECO:0000256" key="3">
    <source>
        <dbReference type="ARBA" id="ARBA00023015"/>
    </source>
</evidence>
<keyword evidence="6" id="KW-0539">Nucleus</keyword>
<evidence type="ECO:0000256" key="5">
    <source>
        <dbReference type="ARBA" id="ARBA00023163"/>
    </source>
</evidence>
<dbReference type="InParanoid" id="A0A1Y1Y619"/>
<keyword evidence="8" id="KW-0812">Transmembrane</keyword>
<comment type="caution">
    <text evidence="10">The sequence shown here is derived from an EMBL/GenBank/DDBJ whole genome shotgun (WGS) entry which is preliminary data.</text>
</comment>
<dbReference type="FunFam" id="1.10.10.10:FF:000027">
    <property type="entry name" value="Heat shock transcription factor 1"/>
    <property type="match status" value="1"/>
</dbReference>
<keyword evidence="3" id="KW-0805">Transcription regulation</keyword>
<evidence type="ECO:0000256" key="6">
    <source>
        <dbReference type="ARBA" id="ARBA00023242"/>
    </source>
</evidence>
<accession>A0A1Y1Y619</accession>
<dbReference type="PANTHER" id="PTHR10015:SF427">
    <property type="entry name" value="HEAT SHOCK FACTOR PROTEIN"/>
    <property type="match status" value="1"/>
</dbReference>
<feature type="transmembrane region" description="Helical" evidence="8">
    <location>
        <begin position="49"/>
        <end position="68"/>
    </location>
</feature>
<dbReference type="SUPFAM" id="SSF46785">
    <property type="entry name" value="Winged helix' DNA-binding domain"/>
    <property type="match status" value="1"/>
</dbReference>
<evidence type="ECO:0000256" key="7">
    <source>
        <dbReference type="RuleBase" id="RU004020"/>
    </source>
</evidence>
<evidence type="ECO:0000313" key="11">
    <source>
        <dbReference type="Proteomes" id="UP000193498"/>
    </source>
</evidence>
<dbReference type="InterPro" id="IPR036388">
    <property type="entry name" value="WH-like_DNA-bd_sf"/>
</dbReference>
<gene>
    <name evidence="10" type="ORF">K493DRAFT_338312</name>
</gene>
<name>A0A1Y1Y619_9FUNG</name>
<evidence type="ECO:0000256" key="2">
    <source>
        <dbReference type="ARBA" id="ARBA00006403"/>
    </source>
</evidence>
<evidence type="ECO:0000313" key="10">
    <source>
        <dbReference type="EMBL" id="ORX93409.1"/>
    </source>
</evidence>
<dbReference type="Gene3D" id="1.10.10.10">
    <property type="entry name" value="Winged helix-like DNA-binding domain superfamily/Winged helix DNA-binding domain"/>
    <property type="match status" value="1"/>
</dbReference>
<evidence type="ECO:0000256" key="4">
    <source>
        <dbReference type="ARBA" id="ARBA00023125"/>
    </source>
</evidence>
<comment type="subcellular location">
    <subcellularLocation>
        <location evidence="1">Nucleus</location>
    </subcellularLocation>
</comment>
<dbReference type="InterPro" id="IPR036390">
    <property type="entry name" value="WH_DNA-bd_sf"/>
</dbReference>
<dbReference type="AlphaFoldDB" id="A0A1Y1Y619"/>
<comment type="similarity">
    <text evidence="2 7">Belongs to the HSF family.</text>
</comment>
<keyword evidence="11" id="KW-1185">Reference proteome</keyword>
<feature type="domain" description="HSF-type DNA-binding" evidence="9">
    <location>
        <begin position="12"/>
        <end position="115"/>
    </location>
</feature>
<protein>
    <submittedName>
        <fullName evidence="10">Winged helix DNA-binding domain-containing protein</fullName>
    </submittedName>
</protein>
<keyword evidence="4 10" id="KW-0238">DNA-binding</keyword>
<dbReference type="SMART" id="SM00415">
    <property type="entry name" value="HSF"/>
    <property type="match status" value="1"/>
</dbReference>
<keyword evidence="5" id="KW-0804">Transcription</keyword>